<dbReference type="EMBL" id="BPLQ01013632">
    <property type="protein sequence ID" value="GIY73600.1"/>
    <property type="molecule type" value="Genomic_DNA"/>
</dbReference>
<name>A0AAV4VT94_9ARAC</name>
<proteinExistence type="predicted"/>
<evidence type="ECO:0000313" key="2">
    <source>
        <dbReference type="Proteomes" id="UP001054837"/>
    </source>
</evidence>
<accession>A0AAV4VT94</accession>
<protein>
    <submittedName>
        <fullName evidence="1">Uncharacterized protein</fullName>
    </submittedName>
</protein>
<keyword evidence="2" id="KW-1185">Reference proteome</keyword>
<organism evidence="1 2">
    <name type="scientific">Caerostris darwini</name>
    <dbReference type="NCBI Taxonomy" id="1538125"/>
    <lineage>
        <taxon>Eukaryota</taxon>
        <taxon>Metazoa</taxon>
        <taxon>Ecdysozoa</taxon>
        <taxon>Arthropoda</taxon>
        <taxon>Chelicerata</taxon>
        <taxon>Arachnida</taxon>
        <taxon>Araneae</taxon>
        <taxon>Araneomorphae</taxon>
        <taxon>Entelegynae</taxon>
        <taxon>Araneoidea</taxon>
        <taxon>Araneidae</taxon>
        <taxon>Caerostris</taxon>
    </lineage>
</organism>
<dbReference type="Proteomes" id="UP001054837">
    <property type="component" value="Unassembled WGS sequence"/>
</dbReference>
<evidence type="ECO:0000313" key="1">
    <source>
        <dbReference type="EMBL" id="GIY73600.1"/>
    </source>
</evidence>
<reference evidence="1 2" key="1">
    <citation type="submission" date="2021-06" db="EMBL/GenBank/DDBJ databases">
        <title>Caerostris darwini draft genome.</title>
        <authorList>
            <person name="Kono N."/>
            <person name="Arakawa K."/>
        </authorList>
    </citation>
    <scope>NUCLEOTIDE SEQUENCE [LARGE SCALE GENOMIC DNA]</scope>
</reference>
<sequence length="126" mass="14292">MVSDLPGPCLRPALNWNFGTGLEAITVWRVALWASGRKESRFETYRVLQGTLVRSNNLPTLEDSVLLADIGNIYPFLEYTSIRIDESRVRFLTGCSFQMAQFRKCRNSFKCSLDKVGTATRLPLKV</sequence>
<gene>
    <name evidence="1" type="ORF">CDAR_429681</name>
</gene>
<comment type="caution">
    <text evidence="1">The sequence shown here is derived from an EMBL/GenBank/DDBJ whole genome shotgun (WGS) entry which is preliminary data.</text>
</comment>
<dbReference type="AlphaFoldDB" id="A0AAV4VT94"/>